<organism evidence="2 3">
    <name type="scientific">Passalora fulva</name>
    <name type="common">Tomato leaf mold</name>
    <name type="synonym">Cladosporium fulvum</name>
    <dbReference type="NCBI Taxonomy" id="5499"/>
    <lineage>
        <taxon>Eukaryota</taxon>
        <taxon>Fungi</taxon>
        <taxon>Dikarya</taxon>
        <taxon>Ascomycota</taxon>
        <taxon>Pezizomycotina</taxon>
        <taxon>Dothideomycetes</taxon>
        <taxon>Dothideomycetidae</taxon>
        <taxon>Mycosphaerellales</taxon>
        <taxon>Mycosphaerellaceae</taxon>
        <taxon>Fulvia</taxon>
    </lineage>
</organism>
<dbReference type="GeneID" id="71991184"/>
<evidence type="ECO:0000256" key="1">
    <source>
        <dbReference type="SAM" id="MobiDB-lite"/>
    </source>
</evidence>
<accession>A0A9Q8PEM1</accession>
<dbReference type="Proteomes" id="UP000756132">
    <property type="component" value="Chromosome 8"/>
</dbReference>
<name>A0A9Q8PEM1_PASFU</name>
<feature type="compositionally biased region" description="Polar residues" evidence="1">
    <location>
        <begin position="178"/>
        <end position="187"/>
    </location>
</feature>
<gene>
    <name evidence="2" type="ORF">CLAFUR5_11306</name>
</gene>
<protein>
    <submittedName>
        <fullName evidence="2">Uncharacterized protein</fullName>
    </submittedName>
</protein>
<dbReference type="AlphaFoldDB" id="A0A9Q8PEM1"/>
<reference evidence="2" key="1">
    <citation type="submission" date="2021-12" db="EMBL/GenBank/DDBJ databases">
        <authorList>
            <person name="Zaccaron A."/>
            <person name="Stergiopoulos I."/>
        </authorList>
    </citation>
    <scope>NUCLEOTIDE SEQUENCE</scope>
    <source>
        <strain evidence="2">Race5_Kim</strain>
    </source>
</reference>
<dbReference type="RefSeq" id="XP_047765429.1">
    <property type="nucleotide sequence ID" value="XM_047910454.1"/>
</dbReference>
<sequence length="311" mass="34786">MGPIDVDNVPVVGSILDDSHKAVLYYAVDIGLLSEKDLKSWWPNVFTDKAEIQSLCKPTGLEAVVYGPDGGLYYALANGKTQLTGGGCFEDVRGAPMRDQLREYVETERDAQTLTHDDPVLHALDTLSFSDPTMPRPAIIQSHAQWSKARHTKPRQEFADSQPVVFGGRTRPPAPRPSQGSRVQDTPFTQSLVPITDSNREGFMDVIDHMRWSIEALQGRYNRLTELQRAFPQLCVTFTDQDKVLLPHLTAQTSTKKGVILETDQHTEMQTALLADYANAHTQRQPGRRRPWALVDPGLLEVVREAEQESE</sequence>
<proteinExistence type="predicted"/>
<feature type="region of interest" description="Disordered" evidence="1">
    <location>
        <begin position="149"/>
        <end position="187"/>
    </location>
</feature>
<reference evidence="2" key="2">
    <citation type="journal article" date="2022" name="Microb. Genom.">
        <title>A chromosome-scale genome assembly of the tomato pathogen Cladosporium fulvum reveals a compartmentalized genome architecture and the presence of a dispensable chromosome.</title>
        <authorList>
            <person name="Zaccaron A.Z."/>
            <person name="Chen L.H."/>
            <person name="Samaras A."/>
            <person name="Stergiopoulos I."/>
        </authorList>
    </citation>
    <scope>NUCLEOTIDE SEQUENCE</scope>
    <source>
        <strain evidence="2">Race5_Kim</strain>
    </source>
</reference>
<dbReference type="EMBL" id="CP090170">
    <property type="protein sequence ID" value="UJO21063.1"/>
    <property type="molecule type" value="Genomic_DNA"/>
</dbReference>
<evidence type="ECO:0000313" key="3">
    <source>
        <dbReference type="Proteomes" id="UP000756132"/>
    </source>
</evidence>
<dbReference type="KEGG" id="ffu:CLAFUR5_11306"/>
<keyword evidence="3" id="KW-1185">Reference proteome</keyword>
<evidence type="ECO:0000313" key="2">
    <source>
        <dbReference type="EMBL" id="UJO21063.1"/>
    </source>
</evidence>